<keyword evidence="10" id="KW-0479">Metal-binding</keyword>
<feature type="transmembrane region" description="Helical" evidence="10">
    <location>
        <begin position="107"/>
        <end position="133"/>
    </location>
</feature>
<evidence type="ECO:0000256" key="11">
    <source>
        <dbReference type="SAM" id="MobiDB-lite"/>
    </source>
</evidence>
<keyword evidence="13" id="KW-1185">Reference proteome</keyword>
<evidence type="ECO:0000256" key="9">
    <source>
        <dbReference type="ARBA" id="ARBA00049940"/>
    </source>
</evidence>
<dbReference type="OrthoDB" id="4408652at2"/>
<evidence type="ECO:0000256" key="6">
    <source>
        <dbReference type="ARBA" id="ARBA00023303"/>
    </source>
</evidence>
<dbReference type="GO" id="GO:0005886">
    <property type="term" value="C:plasma membrane"/>
    <property type="evidence" value="ECO:0007669"/>
    <property type="project" value="UniProtKB-SubCell"/>
</dbReference>
<feature type="binding site" evidence="10">
    <location>
        <position position="87"/>
    </location>
    <ligand>
        <name>Na(+)</name>
        <dbReference type="ChEBI" id="CHEBI:29101"/>
        <note>structural</note>
    </ligand>
</feature>
<keyword evidence="10" id="KW-0813">Transport</keyword>
<dbReference type="EMBL" id="LT629742">
    <property type="protein sequence ID" value="SDS99290.1"/>
    <property type="molecule type" value="Genomic_DNA"/>
</dbReference>
<comment type="similarity">
    <text evidence="7 10">Belongs to the fluoride channel Fluc/FEX (TC 1.A.43) family.</text>
</comment>
<proteinExistence type="inferred from homology"/>
<keyword evidence="6 10" id="KW-0407">Ion channel</keyword>
<evidence type="ECO:0000256" key="2">
    <source>
        <dbReference type="ARBA" id="ARBA00022475"/>
    </source>
</evidence>
<dbReference type="STRING" id="412690.SAMN04489834_2594"/>
<keyword evidence="5 10" id="KW-0472">Membrane</keyword>
<dbReference type="GO" id="GO:0062054">
    <property type="term" value="F:fluoride channel activity"/>
    <property type="evidence" value="ECO:0007669"/>
    <property type="project" value="UniProtKB-UniRule"/>
</dbReference>
<feature type="transmembrane region" description="Helical" evidence="10">
    <location>
        <begin position="76"/>
        <end position="95"/>
    </location>
</feature>
<evidence type="ECO:0000256" key="7">
    <source>
        <dbReference type="ARBA" id="ARBA00035120"/>
    </source>
</evidence>
<evidence type="ECO:0000256" key="3">
    <source>
        <dbReference type="ARBA" id="ARBA00022692"/>
    </source>
</evidence>
<reference evidence="13" key="1">
    <citation type="submission" date="2016-10" db="EMBL/GenBank/DDBJ databases">
        <authorList>
            <person name="Varghese N."/>
            <person name="Submissions S."/>
        </authorList>
    </citation>
    <scope>NUCLEOTIDE SEQUENCE [LARGE SCALE GENOMIC DNA]</scope>
    <source>
        <strain evidence="13">DSM 21772</strain>
    </source>
</reference>
<feature type="region of interest" description="Disordered" evidence="11">
    <location>
        <begin position="143"/>
        <end position="163"/>
    </location>
</feature>
<keyword evidence="3 10" id="KW-0812">Transmembrane</keyword>
<comment type="subcellular location">
    <subcellularLocation>
        <location evidence="1 10">Cell membrane</location>
        <topology evidence="1 10">Multi-pass membrane protein</topology>
    </subcellularLocation>
</comment>
<dbReference type="PANTHER" id="PTHR28259">
    <property type="entry name" value="FLUORIDE EXPORT PROTEIN 1-RELATED"/>
    <property type="match status" value="1"/>
</dbReference>
<dbReference type="GO" id="GO:0046872">
    <property type="term" value="F:metal ion binding"/>
    <property type="evidence" value="ECO:0007669"/>
    <property type="project" value="UniProtKB-KW"/>
</dbReference>
<evidence type="ECO:0000256" key="10">
    <source>
        <dbReference type="HAMAP-Rule" id="MF_00454"/>
    </source>
</evidence>
<keyword evidence="10" id="KW-0406">Ion transport</keyword>
<organism evidence="12 13">
    <name type="scientific">Microterricola viridarii</name>
    <dbReference type="NCBI Taxonomy" id="412690"/>
    <lineage>
        <taxon>Bacteria</taxon>
        <taxon>Bacillati</taxon>
        <taxon>Actinomycetota</taxon>
        <taxon>Actinomycetes</taxon>
        <taxon>Micrococcales</taxon>
        <taxon>Microbacteriaceae</taxon>
        <taxon>Microterricola</taxon>
    </lineage>
</organism>
<dbReference type="PANTHER" id="PTHR28259:SF1">
    <property type="entry name" value="FLUORIDE EXPORT PROTEIN 1-RELATED"/>
    <property type="match status" value="1"/>
</dbReference>
<feature type="transmembrane region" description="Helical" evidence="10">
    <location>
        <begin position="44"/>
        <end position="64"/>
    </location>
</feature>
<evidence type="ECO:0000313" key="13">
    <source>
        <dbReference type="Proteomes" id="UP000181956"/>
    </source>
</evidence>
<keyword evidence="10" id="KW-0915">Sodium</keyword>
<dbReference type="RefSeq" id="WP_083364415.1">
    <property type="nucleotide sequence ID" value="NZ_LT629742.1"/>
</dbReference>
<evidence type="ECO:0000256" key="1">
    <source>
        <dbReference type="ARBA" id="ARBA00004651"/>
    </source>
</evidence>
<evidence type="ECO:0000313" key="12">
    <source>
        <dbReference type="EMBL" id="SDS99290.1"/>
    </source>
</evidence>
<dbReference type="GO" id="GO:0140114">
    <property type="term" value="P:cellular detoxification of fluoride"/>
    <property type="evidence" value="ECO:0007669"/>
    <property type="project" value="UniProtKB-UniRule"/>
</dbReference>
<dbReference type="InterPro" id="IPR003691">
    <property type="entry name" value="FluC"/>
</dbReference>
<dbReference type="AlphaFoldDB" id="A0A1H1WRK0"/>
<feature type="binding site" evidence="10">
    <location>
        <position position="90"/>
    </location>
    <ligand>
        <name>Na(+)</name>
        <dbReference type="ChEBI" id="CHEBI:29101"/>
        <note>structural</note>
    </ligand>
</feature>
<evidence type="ECO:0000256" key="8">
    <source>
        <dbReference type="ARBA" id="ARBA00035585"/>
    </source>
</evidence>
<comment type="function">
    <text evidence="9 10">Fluoride-specific ion channel. Important for reducing fluoride concentration in the cell, thus reducing its toxicity.</text>
</comment>
<evidence type="ECO:0000256" key="4">
    <source>
        <dbReference type="ARBA" id="ARBA00022989"/>
    </source>
</evidence>
<dbReference type="HAMAP" id="MF_00454">
    <property type="entry name" value="FluC"/>
    <property type="match status" value="1"/>
</dbReference>
<keyword evidence="2 10" id="KW-1003">Cell membrane</keyword>
<sequence>MSSGIRPPHLRWAPIALVAVGGALGAAGREGFSLVIPNLGQLPIAIPVVNIIGAFLLGYLYEAVTRIDPAKPTGKNLKLLLGTGFCGGFTTYSSLATDTAVLFRDGLPWPAILYALGTVVVGAVATWAGILLASSINARMTARTSPQPAEPAGTHATEQGAGS</sequence>
<protein>
    <recommendedName>
        <fullName evidence="10">Fluoride-specific ion channel FluC</fullName>
    </recommendedName>
</protein>
<keyword evidence="4 10" id="KW-1133">Transmembrane helix</keyword>
<comment type="catalytic activity">
    <reaction evidence="8">
        <text>fluoride(in) = fluoride(out)</text>
        <dbReference type="Rhea" id="RHEA:76159"/>
        <dbReference type="ChEBI" id="CHEBI:17051"/>
    </reaction>
    <physiologicalReaction direction="left-to-right" evidence="8">
        <dbReference type="Rhea" id="RHEA:76160"/>
    </physiologicalReaction>
</comment>
<evidence type="ECO:0000256" key="5">
    <source>
        <dbReference type="ARBA" id="ARBA00023136"/>
    </source>
</evidence>
<dbReference type="Proteomes" id="UP000181956">
    <property type="component" value="Chromosome I"/>
</dbReference>
<comment type="activity regulation">
    <text evidence="10">Na(+) is not transported, but it plays an essential structural role and its presence is essential for fluoride channel function.</text>
</comment>
<name>A0A1H1WRK0_9MICO</name>
<accession>A0A1H1WRK0</accession>
<gene>
    <name evidence="10" type="primary">fluC</name>
    <name evidence="10" type="synonym">crcB</name>
    <name evidence="12" type="ORF">SAMN04489834_2594</name>
</gene>
<dbReference type="Pfam" id="PF02537">
    <property type="entry name" value="CRCB"/>
    <property type="match status" value="1"/>
</dbReference>